<dbReference type="RefSeq" id="WP_253964834.1">
    <property type="nucleotide sequence ID" value="NZ_JALHBS010000077.1"/>
</dbReference>
<comment type="caution">
    <text evidence="1">The sequence shown here is derived from an EMBL/GenBank/DDBJ whole genome shotgun (WGS) entry which is preliminary data.</text>
</comment>
<proteinExistence type="predicted"/>
<name>A0A9X2KFP2_9HYPH</name>
<reference evidence="1" key="1">
    <citation type="submission" date="2022-03" db="EMBL/GenBank/DDBJ databases">
        <title>Aurantimonas Liuensis sp. Nov., isolated from the hadal seawater of the Mariana Trench.</title>
        <authorList>
            <person name="Liu R."/>
        </authorList>
    </citation>
    <scope>NUCLEOTIDE SEQUENCE</scope>
    <source>
        <strain evidence="1">LRZ36</strain>
    </source>
</reference>
<protein>
    <recommendedName>
        <fullName evidence="3">PilZ domain-containing protein</fullName>
    </recommendedName>
</protein>
<dbReference type="Proteomes" id="UP001155220">
    <property type="component" value="Unassembled WGS sequence"/>
</dbReference>
<evidence type="ECO:0000313" key="2">
    <source>
        <dbReference type="Proteomes" id="UP001155220"/>
    </source>
</evidence>
<evidence type="ECO:0000313" key="1">
    <source>
        <dbReference type="EMBL" id="MCP3056004.1"/>
    </source>
</evidence>
<gene>
    <name evidence="1" type="ORF">MJ956_12750</name>
</gene>
<organism evidence="1 2">
    <name type="scientific">Aurantimonas marianensis</name>
    <dbReference type="NCBI Taxonomy" id="2920428"/>
    <lineage>
        <taxon>Bacteria</taxon>
        <taxon>Pseudomonadati</taxon>
        <taxon>Pseudomonadota</taxon>
        <taxon>Alphaproteobacteria</taxon>
        <taxon>Hyphomicrobiales</taxon>
        <taxon>Aurantimonadaceae</taxon>
        <taxon>Aurantimonas</taxon>
    </lineage>
</organism>
<keyword evidence="2" id="KW-1185">Reference proteome</keyword>
<accession>A0A9X2KFP2</accession>
<evidence type="ECO:0008006" key="3">
    <source>
        <dbReference type="Google" id="ProtNLM"/>
    </source>
</evidence>
<dbReference type="AlphaFoldDB" id="A0A9X2KFP2"/>
<sequence length="79" mass="8833">MAVDICEGGLRVRREATARLPLQLSIYDQSDRTFRPAAVAWAHGALVGMRFMGPPVKATPPEIEQLTRRADTKSIYLHK</sequence>
<dbReference type="EMBL" id="JALHBS010000077">
    <property type="protein sequence ID" value="MCP3056004.1"/>
    <property type="molecule type" value="Genomic_DNA"/>
</dbReference>